<sequence length="123" mass="13390">MAILQRPLIAVLIVVTLCSTSFAGDTYKTIESAAPQEIVDGMAAKGVRGATNIVTGWLEIPKQIYVTGKETTWLRGAVIGPVKGIGMTFVRTLAGVGELATFFVAYPGFYDPWFEPSYVWQKE</sequence>
<keyword evidence="3" id="KW-1185">Reference proteome</keyword>
<comment type="caution">
    <text evidence="2">The sequence shown here is derived from an EMBL/GenBank/DDBJ whole genome shotgun (WGS) entry which is preliminary data.</text>
</comment>
<evidence type="ECO:0000313" key="2">
    <source>
        <dbReference type="EMBL" id="TWJ17596.1"/>
    </source>
</evidence>
<accession>A0A562VI26</accession>
<proteinExistence type="predicted"/>
<keyword evidence="1" id="KW-0732">Signal</keyword>
<dbReference type="NCBIfam" id="TIGR04073">
    <property type="entry name" value="exo_TIGR04073"/>
    <property type="match status" value="1"/>
</dbReference>
<dbReference type="RefSeq" id="WP_145024173.1">
    <property type="nucleotide sequence ID" value="NZ_VLLN01000020.1"/>
</dbReference>
<dbReference type="AlphaFoldDB" id="A0A562VI26"/>
<feature type="chain" id="PRO_5021963234" evidence="1">
    <location>
        <begin position="24"/>
        <end position="123"/>
    </location>
</feature>
<dbReference type="OrthoDB" id="8548499at2"/>
<feature type="signal peptide" evidence="1">
    <location>
        <begin position="1"/>
        <end position="23"/>
    </location>
</feature>
<protein>
    <submittedName>
        <fullName evidence="2">Putative exosortase-associated protein (TIGR04073 family)</fullName>
    </submittedName>
</protein>
<organism evidence="2 3">
    <name type="scientific">Geobacter argillaceus</name>
    <dbReference type="NCBI Taxonomy" id="345631"/>
    <lineage>
        <taxon>Bacteria</taxon>
        <taxon>Pseudomonadati</taxon>
        <taxon>Thermodesulfobacteriota</taxon>
        <taxon>Desulfuromonadia</taxon>
        <taxon>Geobacterales</taxon>
        <taxon>Geobacteraceae</taxon>
        <taxon>Geobacter</taxon>
    </lineage>
</organism>
<reference evidence="2 3" key="1">
    <citation type="submission" date="2019-07" db="EMBL/GenBank/DDBJ databases">
        <title>Genomic Encyclopedia of Archaeal and Bacterial Type Strains, Phase II (KMG-II): from individual species to whole genera.</title>
        <authorList>
            <person name="Goeker M."/>
        </authorList>
    </citation>
    <scope>NUCLEOTIDE SEQUENCE [LARGE SCALE GENOMIC DNA]</scope>
    <source>
        <strain evidence="2 3">ATCC BAA-1139</strain>
    </source>
</reference>
<evidence type="ECO:0000256" key="1">
    <source>
        <dbReference type="SAM" id="SignalP"/>
    </source>
</evidence>
<dbReference type="EMBL" id="VLLN01000020">
    <property type="protein sequence ID" value="TWJ17596.1"/>
    <property type="molecule type" value="Genomic_DNA"/>
</dbReference>
<dbReference type="Proteomes" id="UP000319449">
    <property type="component" value="Unassembled WGS sequence"/>
</dbReference>
<dbReference type="InterPro" id="IPR023824">
    <property type="entry name" value="CHP04073_exosortase-affil"/>
</dbReference>
<name>A0A562VI26_9BACT</name>
<gene>
    <name evidence="2" type="ORF">JN12_02991</name>
</gene>
<evidence type="ECO:0000313" key="3">
    <source>
        <dbReference type="Proteomes" id="UP000319449"/>
    </source>
</evidence>